<evidence type="ECO:0000256" key="2">
    <source>
        <dbReference type="ARBA" id="ARBA00022771"/>
    </source>
</evidence>
<evidence type="ECO:0000259" key="5">
    <source>
        <dbReference type="PROSITE" id="PS50199"/>
    </source>
</evidence>
<keyword evidence="2 4" id="KW-0863">Zinc-finger</keyword>
<keyword evidence="3" id="KW-0862">Zinc</keyword>
<evidence type="ECO:0000313" key="7">
    <source>
        <dbReference type="WBParaSite" id="SVE_0701100.1"/>
    </source>
</evidence>
<dbReference type="SMART" id="SM00547">
    <property type="entry name" value="ZnF_RBZ"/>
    <property type="match status" value="2"/>
</dbReference>
<name>A0A0K0FDT5_STRVS</name>
<evidence type="ECO:0000256" key="4">
    <source>
        <dbReference type="PROSITE-ProRule" id="PRU00322"/>
    </source>
</evidence>
<dbReference type="WBParaSite" id="SVE_0701100.1">
    <property type="protein sequence ID" value="SVE_0701100.1"/>
    <property type="gene ID" value="SVE_0701100"/>
</dbReference>
<sequence>MSEKSKNKKEWLCQVPKCGYRNSSSTKYCDNCDARRQDDVKNKSSSKDEVKYWECRHCGKSNKEKYEDCGKCHKLRKEKSPEGVEGEEKNSEPEDLNKYALDFDDYNGGGMTLAEKIRAMRQKAEESDCSCSCSGGTCSCEEV</sequence>
<dbReference type="Proteomes" id="UP000035680">
    <property type="component" value="Unassembled WGS sequence"/>
</dbReference>
<dbReference type="InterPro" id="IPR001876">
    <property type="entry name" value="Znf_RanBP2"/>
</dbReference>
<proteinExistence type="predicted"/>
<evidence type="ECO:0000256" key="1">
    <source>
        <dbReference type="ARBA" id="ARBA00022723"/>
    </source>
</evidence>
<feature type="domain" description="RanBP2-type" evidence="5">
    <location>
        <begin position="6"/>
        <end position="38"/>
    </location>
</feature>
<reference evidence="6" key="1">
    <citation type="submission" date="2014-07" db="EMBL/GenBank/DDBJ databases">
        <authorList>
            <person name="Martin A.A"/>
            <person name="De Silva N."/>
        </authorList>
    </citation>
    <scope>NUCLEOTIDE SEQUENCE</scope>
</reference>
<keyword evidence="6" id="KW-1185">Reference proteome</keyword>
<dbReference type="PROSITE" id="PS50199">
    <property type="entry name" value="ZF_RANBP2_2"/>
    <property type="match status" value="1"/>
</dbReference>
<dbReference type="InterPro" id="IPR036443">
    <property type="entry name" value="Znf_RanBP2_sf"/>
</dbReference>
<protein>
    <submittedName>
        <fullName evidence="7">RanBP2-type domain-containing protein</fullName>
    </submittedName>
</protein>
<dbReference type="Gene3D" id="2.30.30.380">
    <property type="entry name" value="Zn-finger domain of Sec23/24"/>
    <property type="match status" value="1"/>
</dbReference>
<dbReference type="GO" id="GO:0008270">
    <property type="term" value="F:zinc ion binding"/>
    <property type="evidence" value="ECO:0007669"/>
    <property type="project" value="UniProtKB-KW"/>
</dbReference>
<keyword evidence="1" id="KW-0479">Metal-binding</keyword>
<organism evidence="6 7">
    <name type="scientific">Strongyloides venezuelensis</name>
    <name type="common">Threadworm</name>
    <dbReference type="NCBI Taxonomy" id="75913"/>
    <lineage>
        <taxon>Eukaryota</taxon>
        <taxon>Metazoa</taxon>
        <taxon>Ecdysozoa</taxon>
        <taxon>Nematoda</taxon>
        <taxon>Chromadorea</taxon>
        <taxon>Rhabditida</taxon>
        <taxon>Tylenchina</taxon>
        <taxon>Panagrolaimomorpha</taxon>
        <taxon>Strongyloidoidea</taxon>
        <taxon>Strongyloididae</taxon>
        <taxon>Strongyloides</taxon>
    </lineage>
</organism>
<dbReference type="PROSITE" id="PS01358">
    <property type="entry name" value="ZF_RANBP2_1"/>
    <property type="match status" value="2"/>
</dbReference>
<dbReference type="AlphaFoldDB" id="A0A0K0FDT5"/>
<evidence type="ECO:0000256" key="3">
    <source>
        <dbReference type="ARBA" id="ARBA00022833"/>
    </source>
</evidence>
<dbReference type="SUPFAM" id="SSF90209">
    <property type="entry name" value="Ran binding protein zinc finger-like"/>
    <property type="match status" value="2"/>
</dbReference>
<accession>A0A0K0FDT5</accession>
<evidence type="ECO:0000313" key="6">
    <source>
        <dbReference type="Proteomes" id="UP000035680"/>
    </source>
</evidence>
<reference evidence="7" key="2">
    <citation type="submission" date="2015-08" db="UniProtKB">
        <authorList>
            <consortium name="WormBaseParasite"/>
        </authorList>
    </citation>
    <scope>IDENTIFICATION</scope>
</reference>